<dbReference type="GO" id="GO:0042802">
    <property type="term" value="F:identical protein binding"/>
    <property type="evidence" value="ECO:0007669"/>
    <property type="project" value="TreeGrafter"/>
</dbReference>
<keyword evidence="12" id="KW-0007">Acetylation</keyword>
<feature type="domain" description="Phosphofructokinase" evidence="18">
    <location>
        <begin position="18"/>
        <end position="323"/>
    </location>
</feature>
<comment type="caution">
    <text evidence="19">The sequence shown here is derived from an EMBL/GenBank/DDBJ whole genome shotgun (WGS) entry which is preliminary data.</text>
</comment>
<evidence type="ECO:0000256" key="7">
    <source>
        <dbReference type="ARBA" id="ARBA00022723"/>
    </source>
</evidence>
<dbReference type="GO" id="GO:0016208">
    <property type="term" value="F:AMP binding"/>
    <property type="evidence" value="ECO:0007669"/>
    <property type="project" value="TreeGrafter"/>
</dbReference>
<dbReference type="HAMAP" id="MF_03184">
    <property type="entry name" value="Phosphofructokinase_I_E"/>
    <property type="match status" value="1"/>
</dbReference>
<dbReference type="InterPro" id="IPR041914">
    <property type="entry name" value="PFK_vert-type"/>
</dbReference>
<feature type="binding site" description="in other chain" evidence="16">
    <location>
        <begin position="662"/>
        <end position="665"/>
    </location>
    <ligand>
        <name>beta-D-fructose 2,6-bisphosphate</name>
        <dbReference type="ChEBI" id="CHEBI:58579"/>
        <note>allosteric activator; ligand shared between dimeric partners</note>
    </ligand>
</feature>
<proteinExistence type="inferred from homology"/>
<dbReference type="InterPro" id="IPR009161">
    <property type="entry name" value="6-Pfructokinase_euk"/>
</dbReference>
<dbReference type="AlphaFoldDB" id="A0A8K1LSW0"/>
<gene>
    <name evidence="19" type="ORF">HGM15179_002275</name>
</gene>
<feature type="binding site" description="in other chain" evidence="16">
    <location>
        <position position="472"/>
    </location>
    <ligand>
        <name>beta-D-fructose 2,6-bisphosphate</name>
        <dbReference type="ChEBI" id="CHEBI:58579"/>
        <note>allosteric activator; ligand shared between dimeric partners</note>
    </ligand>
</feature>
<keyword evidence="7 16" id="KW-0479">Metal-binding</keyword>
<feature type="domain" description="Phosphofructokinase" evidence="18">
    <location>
        <begin position="403"/>
        <end position="688"/>
    </location>
</feature>
<dbReference type="Gene3D" id="3.40.50.460">
    <property type="entry name" value="Phosphofructokinase domain"/>
    <property type="match status" value="2"/>
</dbReference>
<evidence type="ECO:0000256" key="5">
    <source>
        <dbReference type="ARBA" id="ARBA00022553"/>
    </source>
</evidence>
<evidence type="ECO:0000313" key="19">
    <source>
        <dbReference type="EMBL" id="TRZ24857.1"/>
    </source>
</evidence>
<evidence type="ECO:0000256" key="12">
    <source>
        <dbReference type="ARBA" id="ARBA00022990"/>
    </source>
</evidence>
<dbReference type="PIRSF" id="PIRSF000533">
    <property type="entry name" value="ATP_PFK_euk"/>
    <property type="match status" value="1"/>
</dbReference>
<feature type="active site" description="Proton acceptor" evidence="16">
    <location>
        <position position="166"/>
    </location>
</feature>
<dbReference type="Proteomes" id="UP000796761">
    <property type="component" value="Unassembled WGS sequence"/>
</dbReference>
<feature type="binding site" evidence="16">
    <location>
        <position position="292"/>
    </location>
    <ligand>
        <name>substrate</name>
        <note>ligand shared between dimeric partners</note>
    </ligand>
</feature>
<dbReference type="InterPro" id="IPR022953">
    <property type="entry name" value="ATP_PFK"/>
</dbReference>
<feature type="binding site" description="in other chain" evidence="16">
    <location>
        <begin position="574"/>
        <end position="576"/>
    </location>
    <ligand>
        <name>beta-D-fructose 2,6-bisphosphate</name>
        <dbReference type="ChEBI" id="CHEBI:58579"/>
        <note>allosteric activator; ligand shared between dimeric partners</note>
    </ligand>
</feature>
<feature type="binding site" description="in other chain" evidence="16">
    <location>
        <begin position="164"/>
        <end position="166"/>
    </location>
    <ligand>
        <name>substrate</name>
        <note>ligand shared between dimeric partners</note>
    </ligand>
</feature>
<evidence type="ECO:0000256" key="6">
    <source>
        <dbReference type="ARBA" id="ARBA00022679"/>
    </source>
</evidence>
<evidence type="ECO:0000256" key="17">
    <source>
        <dbReference type="PIRNR" id="PIRNR000533"/>
    </source>
</evidence>
<feature type="binding site" description="in other chain" evidence="16">
    <location>
        <position position="630"/>
    </location>
    <ligand>
        <name>beta-D-fructose 2,6-bisphosphate</name>
        <dbReference type="ChEBI" id="CHEBI:58579"/>
        <note>allosteric activator; ligand shared between dimeric partners</note>
    </ligand>
</feature>
<feature type="binding site" evidence="16">
    <location>
        <position position="119"/>
    </location>
    <ligand>
        <name>Mg(2+)</name>
        <dbReference type="ChEBI" id="CHEBI:18420"/>
        <note>catalytic</note>
    </ligand>
</feature>
<evidence type="ECO:0000256" key="9">
    <source>
        <dbReference type="ARBA" id="ARBA00022777"/>
    </source>
</evidence>
<keyword evidence="11 16" id="KW-0460">Magnesium</keyword>
<dbReference type="PROSITE" id="PS00433">
    <property type="entry name" value="PHOSPHOFRUCTOKINASE"/>
    <property type="match status" value="2"/>
</dbReference>
<keyword evidence="4 16" id="KW-0021">Allosteric enzyme</keyword>
<comment type="activity regulation">
    <text evidence="16">Allosterically activated by ADP, AMP, or fructose 2,6-bisphosphate, and allosterically inhibited by ATP or citrate.</text>
</comment>
<evidence type="ECO:0000256" key="8">
    <source>
        <dbReference type="ARBA" id="ARBA00022741"/>
    </source>
</evidence>
<dbReference type="FunFam" id="3.40.50.450:FF:000064">
    <property type="entry name" value="Phosphofructokinase, platelet b"/>
    <property type="match status" value="1"/>
</dbReference>
<evidence type="ECO:0000256" key="13">
    <source>
        <dbReference type="ARBA" id="ARBA00023152"/>
    </source>
</evidence>
<dbReference type="FunFam" id="3.40.50.460:FF:000001">
    <property type="entry name" value="ATP-dependent 6-phosphofructokinase"/>
    <property type="match status" value="1"/>
</dbReference>
<keyword evidence="9 16" id="KW-0418">Kinase</keyword>
<dbReference type="PRINTS" id="PR00476">
    <property type="entry name" value="PHFRCTKINASE"/>
</dbReference>
<feature type="region of interest" description="N-terminal catalytic PFK domain 1" evidence="16">
    <location>
        <begin position="1"/>
        <end position="390"/>
    </location>
</feature>
<keyword evidence="3 16" id="KW-0963">Cytoplasm</keyword>
<sequence>MDHQPKFFENLSGAGKAIAVLTSGGDAQGMNAAVRAVVRMGIYVNAKVYFIYEGYQGMVDGGDNIVEVSWESVSSILQVGGTVIGSARCKSFRTREGRLQAALNLVRRGITNLCVIGGDGSLTGANLFREEWSGLLEELAQKGKIDAEAVKKYAYLNIVGMVGSIDNDFCGTDMTIGTDSALHRIIEVVDAIMTTAQSHQRTFVLEVMGRHCGYLALVSALACGADWVFIPEYPPEEGWEDTMCVKLSENRARKKRLNIIIVAEGAIDCHNKPITSEKVKDLVVQRLGFDTRVTILGHVQRGGTPSAFDRILASRMGVEAVLALLEATPDTPACVVSLSGNQAVRLPLMECVQMTQEVQKAMDEGRFLEAVRLRGRSFENNLNTYKLLSNKRPDAELPKTNFNVAVLNVGAPAAGMNAAVRAAVRVGITEGHKIFAVIDGFEGFAKGKIKEISWGDVGGWTGQGGSILGTKRTLPAKYLEKIAEQMRTNNINALMVIGGFEAYLGLLELSAAREKYDEFCVPMVMVPATVSNNVPGSDFSIGADTALNTITDTCDRIKQSASGTKRRVFIIETMGGYCGYLANMGGLAAGADAAYIFEEQFDIRELQANVEHLTEKMKTSIQRGLVLRNENCNENYTTDFIYQLYSEEGKGVFDCRKNVLGHMQQGGAPSPFDRNFGTKISAKAMQWISKKLKETYRKGKVFANTDDSVCLLGMRRRNLVFQPVVELKSETDFVHRIPKEQWWLKLRPLMKILAKYKTSYDVSDSGQLEHVAMLPKEAETGAI</sequence>
<dbReference type="GO" id="GO:0030388">
    <property type="term" value="P:fructose 1,6-bisphosphate metabolic process"/>
    <property type="evidence" value="ECO:0007669"/>
    <property type="project" value="TreeGrafter"/>
</dbReference>
<comment type="subcellular location">
    <subcellularLocation>
        <location evidence="16">Cytoplasm</location>
    </subcellularLocation>
</comment>
<feature type="binding site" evidence="16">
    <location>
        <position position="201"/>
    </location>
    <ligand>
        <name>substrate</name>
        <note>ligand shared between dimeric partners</note>
    </ligand>
</feature>
<evidence type="ECO:0000256" key="16">
    <source>
        <dbReference type="HAMAP-Rule" id="MF_03184"/>
    </source>
</evidence>
<feature type="binding site" description="in other chain" evidence="16">
    <location>
        <position position="264"/>
    </location>
    <ligand>
        <name>substrate</name>
        <note>ligand shared between dimeric partners</note>
    </ligand>
</feature>
<feature type="region of interest" description="C-terminal regulatory PFK domain 2" evidence="16">
    <location>
        <begin position="403"/>
        <end position="783"/>
    </location>
</feature>
<name>A0A8K1LSW0_9PASS</name>
<feature type="binding site" evidence="16">
    <location>
        <position position="567"/>
    </location>
    <ligand>
        <name>beta-D-fructose 2,6-bisphosphate</name>
        <dbReference type="ChEBI" id="CHEBI:58579"/>
        <note>allosteric activator; ligand shared between dimeric partners</note>
    </ligand>
</feature>
<evidence type="ECO:0000313" key="20">
    <source>
        <dbReference type="Proteomes" id="UP000796761"/>
    </source>
</evidence>
<keyword evidence="8 16" id="KW-0547">Nucleotide-binding</keyword>
<dbReference type="EMBL" id="SWJQ01000038">
    <property type="protein sequence ID" value="TRZ24857.1"/>
    <property type="molecule type" value="Genomic_DNA"/>
</dbReference>
<dbReference type="GO" id="GO:0070095">
    <property type="term" value="F:fructose-6-phosphate binding"/>
    <property type="evidence" value="ECO:0007669"/>
    <property type="project" value="TreeGrafter"/>
</dbReference>
<dbReference type="GO" id="GO:0003872">
    <property type="term" value="F:6-phosphofructokinase activity"/>
    <property type="evidence" value="ECO:0007669"/>
    <property type="project" value="UniProtKB-UniRule"/>
</dbReference>
<dbReference type="GO" id="GO:0005945">
    <property type="term" value="C:6-phosphofructokinase complex"/>
    <property type="evidence" value="ECO:0007669"/>
    <property type="project" value="TreeGrafter"/>
</dbReference>
<evidence type="ECO:0000256" key="3">
    <source>
        <dbReference type="ARBA" id="ARBA00022490"/>
    </source>
</evidence>
<comment type="similarity">
    <text evidence="17">Belongs to the phosphofructokinase type A (PFKA) family. ATP-dependent PFK group I subfamily. Eukaryotic two domain clade "E" sub-subfamily.</text>
</comment>
<dbReference type="GO" id="GO:0061621">
    <property type="term" value="P:canonical glycolysis"/>
    <property type="evidence" value="ECO:0007669"/>
    <property type="project" value="TreeGrafter"/>
</dbReference>
<keyword evidence="13 16" id="KW-0324">Glycolysis</keyword>
<feature type="binding site" evidence="16">
    <location>
        <begin position="118"/>
        <end position="121"/>
    </location>
    <ligand>
        <name>ATP</name>
        <dbReference type="ChEBI" id="CHEBI:30616"/>
    </ligand>
</feature>
<dbReference type="UniPathway" id="UPA00109">
    <property type="reaction ID" value="UER00182"/>
</dbReference>
<comment type="caution">
    <text evidence="16">Lacks conserved residue(s) required for the propagation of feature annotation.</text>
</comment>
<dbReference type="PANTHER" id="PTHR13697:SF5">
    <property type="entry name" value="ATP-DEPENDENT 6-PHOSPHOFRUCTOKINASE, PLATELET TYPE"/>
    <property type="match status" value="1"/>
</dbReference>
<comment type="pathway">
    <text evidence="2 16 17">Carbohydrate degradation; glycolysis; D-glyceraldehyde 3-phosphate and glycerone phosphate from D-glucose: step 3/4.</text>
</comment>
<dbReference type="InterPro" id="IPR000023">
    <property type="entry name" value="Phosphofructokinase_dom"/>
</dbReference>
<comment type="similarity">
    <text evidence="16">Belongs to the phosphofructokinase type A (PFKA) family. ATP-dependent PFK group I subfamily. Eukaryotic two domain clade 'E' sub-subfamily.</text>
</comment>
<feature type="binding site" description="in other chain" evidence="16">
    <location>
        <begin position="298"/>
        <end position="301"/>
    </location>
    <ligand>
        <name>substrate</name>
        <note>ligand shared between dimeric partners</note>
    </ligand>
</feature>
<dbReference type="GO" id="GO:0046872">
    <property type="term" value="F:metal ion binding"/>
    <property type="evidence" value="ECO:0007669"/>
    <property type="project" value="UniProtKB-KW"/>
</dbReference>
<evidence type="ECO:0000256" key="2">
    <source>
        <dbReference type="ARBA" id="ARBA00004679"/>
    </source>
</evidence>
<dbReference type="FunFam" id="3.40.50.450:FF:000043">
    <property type="entry name" value="ATP-dependent 6-phosphofructokinase, platelet type"/>
    <property type="match status" value="1"/>
</dbReference>
<accession>A0A8K1LSW0</accession>
<evidence type="ECO:0000256" key="10">
    <source>
        <dbReference type="ARBA" id="ARBA00022840"/>
    </source>
</evidence>
<dbReference type="FunFam" id="3.40.50.460:FF:000003">
    <property type="entry name" value="ATP-dependent 6-phosphofructokinase"/>
    <property type="match status" value="1"/>
</dbReference>
<evidence type="ECO:0000256" key="15">
    <source>
        <dbReference type="ARBA" id="ARBA00048070"/>
    </source>
</evidence>
<keyword evidence="6 16" id="KW-0808">Transferase</keyword>
<feature type="binding site" description="in other chain" evidence="16">
    <location>
        <begin position="529"/>
        <end position="533"/>
    </location>
    <ligand>
        <name>beta-D-fructose 2,6-bisphosphate</name>
        <dbReference type="ChEBI" id="CHEBI:58579"/>
        <note>allosteric activator; ligand shared between dimeric partners</note>
    </ligand>
</feature>
<reference evidence="19" key="1">
    <citation type="submission" date="2019-04" db="EMBL/GenBank/DDBJ databases">
        <title>Genome assembly of Zosterops borbonicus 15179.</title>
        <authorList>
            <person name="Leroy T."/>
            <person name="Anselmetti Y."/>
            <person name="Tilak M.-K."/>
            <person name="Nabholz B."/>
        </authorList>
    </citation>
    <scope>NUCLEOTIDE SEQUENCE</scope>
    <source>
        <strain evidence="19">HGM_15179</strain>
        <tissue evidence="19">Muscle</tissue>
    </source>
</reference>
<dbReference type="Gene3D" id="3.40.50.450">
    <property type="match status" value="2"/>
</dbReference>
<dbReference type="InterPro" id="IPR015912">
    <property type="entry name" value="Phosphofructokinase_CS"/>
</dbReference>
<feature type="binding site" evidence="16">
    <location>
        <begin position="88"/>
        <end position="89"/>
    </location>
    <ligand>
        <name>ATP</name>
        <dbReference type="ChEBI" id="CHEBI:30616"/>
    </ligand>
</feature>
<comment type="function">
    <text evidence="16">Catalyzes the phosphorylation of D-fructose 6-phosphate to fructose 1,6-bisphosphate by ATP, the first committing step of glycolysis.</text>
</comment>
<dbReference type="GO" id="GO:0005524">
    <property type="term" value="F:ATP binding"/>
    <property type="evidence" value="ECO:0007669"/>
    <property type="project" value="UniProtKB-KW"/>
</dbReference>
<keyword evidence="10 16" id="KW-0067">ATP-binding</keyword>
<feature type="binding site" description="in other chain" evidence="16">
    <location>
        <begin position="208"/>
        <end position="210"/>
    </location>
    <ligand>
        <name>substrate</name>
        <note>ligand shared between dimeric partners</note>
    </ligand>
</feature>
<feature type="binding site" description="in other chain" evidence="16">
    <location>
        <position position="736"/>
    </location>
    <ligand>
        <name>beta-D-fructose 2,6-bisphosphate</name>
        <dbReference type="ChEBI" id="CHEBI:58579"/>
        <note>allosteric activator; ligand shared between dimeric partners</note>
    </ligand>
</feature>
<evidence type="ECO:0000256" key="14">
    <source>
        <dbReference type="ARBA" id="ARBA00023180"/>
    </source>
</evidence>
<dbReference type="GO" id="GO:0048029">
    <property type="term" value="F:monosaccharide binding"/>
    <property type="evidence" value="ECO:0007669"/>
    <property type="project" value="TreeGrafter"/>
</dbReference>
<comment type="catalytic activity">
    <reaction evidence="15 16 17">
        <text>beta-D-fructose 6-phosphate + ATP = beta-D-fructose 1,6-bisphosphate + ADP + H(+)</text>
        <dbReference type="Rhea" id="RHEA:16109"/>
        <dbReference type="ChEBI" id="CHEBI:15378"/>
        <dbReference type="ChEBI" id="CHEBI:30616"/>
        <dbReference type="ChEBI" id="CHEBI:32966"/>
        <dbReference type="ChEBI" id="CHEBI:57634"/>
        <dbReference type="ChEBI" id="CHEBI:456216"/>
        <dbReference type="EC" id="2.7.1.11"/>
    </reaction>
</comment>
<dbReference type="PANTHER" id="PTHR13697">
    <property type="entry name" value="PHOSPHOFRUCTOKINASE"/>
    <property type="match status" value="1"/>
</dbReference>
<evidence type="ECO:0000256" key="1">
    <source>
        <dbReference type="ARBA" id="ARBA00001946"/>
    </source>
</evidence>
<evidence type="ECO:0000256" key="11">
    <source>
        <dbReference type="ARBA" id="ARBA00022842"/>
    </source>
</evidence>
<dbReference type="OrthoDB" id="537915at2759"/>
<keyword evidence="5" id="KW-0597">Phosphoprotein</keyword>
<keyword evidence="14" id="KW-0325">Glycoprotein</keyword>
<protein>
    <recommendedName>
        <fullName evidence="16">ATP-dependent 6-phosphofructokinase</fullName>
        <shortName evidence="16">ATP-PFK</shortName>
        <shortName evidence="16">Phosphofructokinase</shortName>
        <ecNumber evidence="16">2.7.1.11</ecNumber>
    </recommendedName>
    <alternativeName>
        <fullName evidence="16">Phosphohexokinase</fullName>
    </alternativeName>
</protein>
<feature type="binding site" evidence="16">
    <location>
        <position position="25"/>
    </location>
    <ligand>
        <name>ATP</name>
        <dbReference type="ChEBI" id="CHEBI:30616"/>
    </ligand>
</feature>
<dbReference type="NCBIfam" id="TIGR02478">
    <property type="entry name" value="6PF1K_euk"/>
    <property type="match status" value="1"/>
</dbReference>
<comment type="cofactor">
    <cofactor evidence="1 16">
        <name>Mg(2+)</name>
        <dbReference type="ChEBI" id="CHEBI:18420"/>
    </cofactor>
</comment>
<evidence type="ECO:0000259" key="18">
    <source>
        <dbReference type="Pfam" id="PF00365"/>
    </source>
</evidence>
<evidence type="ECO:0000256" key="4">
    <source>
        <dbReference type="ARBA" id="ARBA00022533"/>
    </source>
</evidence>
<keyword evidence="20" id="KW-1185">Reference proteome</keyword>
<dbReference type="EC" id="2.7.1.11" evidence="16"/>
<dbReference type="SUPFAM" id="SSF53784">
    <property type="entry name" value="Phosphofructokinase"/>
    <property type="match status" value="2"/>
</dbReference>
<dbReference type="CDD" id="cd00764">
    <property type="entry name" value="Eukaryotic_PFK"/>
    <property type="match status" value="1"/>
</dbReference>
<dbReference type="Pfam" id="PF00365">
    <property type="entry name" value="PFK"/>
    <property type="match status" value="2"/>
</dbReference>
<dbReference type="GO" id="GO:0016020">
    <property type="term" value="C:membrane"/>
    <property type="evidence" value="ECO:0007669"/>
    <property type="project" value="TreeGrafter"/>
</dbReference>
<dbReference type="InterPro" id="IPR035966">
    <property type="entry name" value="PKF_sf"/>
</dbReference>
<feature type="binding site" evidence="16">
    <location>
        <position position="656"/>
    </location>
    <ligand>
        <name>beta-D-fructose 2,6-bisphosphate</name>
        <dbReference type="ChEBI" id="CHEBI:58579"/>
        <note>allosteric activator; ligand shared between dimeric partners</note>
    </ligand>
</feature>
<dbReference type="GO" id="GO:0006002">
    <property type="term" value="P:fructose 6-phosphate metabolic process"/>
    <property type="evidence" value="ECO:0007669"/>
    <property type="project" value="InterPro"/>
</dbReference>
<organism evidence="19 20">
    <name type="scientific">Zosterops borbonicus</name>
    <dbReference type="NCBI Taxonomy" id="364589"/>
    <lineage>
        <taxon>Eukaryota</taxon>
        <taxon>Metazoa</taxon>
        <taxon>Chordata</taxon>
        <taxon>Craniata</taxon>
        <taxon>Vertebrata</taxon>
        <taxon>Euteleostomi</taxon>
        <taxon>Archelosauria</taxon>
        <taxon>Archosauria</taxon>
        <taxon>Dinosauria</taxon>
        <taxon>Saurischia</taxon>
        <taxon>Theropoda</taxon>
        <taxon>Coelurosauria</taxon>
        <taxon>Aves</taxon>
        <taxon>Neognathae</taxon>
        <taxon>Neoaves</taxon>
        <taxon>Telluraves</taxon>
        <taxon>Australaves</taxon>
        <taxon>Passeriformes</taxon>
        <taxon>Sylvioidea</taxon>
        <taxon>Zosteropidae</taxon>
        <taxon>Zosterops</taxon>
    </lineage>
</organism>
<comment type="subunit">
    <text evidence="16">Homo- and heterotetramers.</text>
</comment>